<name>A0A2G6KDU2_9BACT</name>
<dbReference type="Proteomes" id="UP000230821">
    <property type="component" value="Unassembled WGS sequence"/>
</dbReference>
<gene>
    <name evidence="1" type="ORF">CSA56_09905</name>
</gene>
<evidence type="ECO:0000313" key="1">
    <source>
        <dbReference type="EMBL" id="PIE33817.1"/>
    </source>
</evidence>
<reference evidence="1 2" key="1">
    <citation type="submission" date="2017-10" db="EMBL/GenBank/DDBJ databases">
        <title>Novel microbial diversity and functional potential in the marine mammal oral microbiome.</title>
        <authorList>
            <person name="Dudek N.K."/>
            <person name="Sun C.L."/>
            <person name="Burstein D."/>
            <person name="Kantor R.S."/>
            <person name="Aliaga Goltsman D.S."/>
            <person name="Bik E.M."/>
            <person name="Thomas B.C."/>
            <person name="Banfield J.F."/>
            <person name="Relman D.A."/>
        </authorList>
    </citation>
    <scope>NUCLEOTIDE SEQUENCE [LARGE SCALE GENOMIC DNA]</scope>
    <source>
        <strain evidence="1">DOLJORAL78_47_16</strain>
    </source>
</reference>
<dbReference type="AlphaFoldDB" id="A0A2G6KDU2"/>
<proteinExistence type="predicted"/>
<dbReference type="EMBL" id="PDSK01000094">
    <property type="protein sequence ID" value="PIE33817.1"/>
    <property type="molecule type" value="Genomic_DNA"/>
</dbReference>
<comment type="caution">
    <text evidence="1">The sequence shown here is derived from an EMBL/GenBank/DDBJ whole genome shotgun (WGS) entry which is preliminary data.</text>
</comment>
<protein>
    <submittedName>
        <fullName evidence="1">Uncharacterized protein</fullName>
    </submittedName>
</protein>
<sequence>MDTYNPFTEYLYKCKGKKRKILDTNGTPRQTHSYRATFTATQGRKAVKKAMWKIFMVLHGPGRKSVHSYWSCGLTVLLSE</sequence>
<accession>A0A2G6KDU2</accession>
<organism evidence="1 2">
    <name type="scientific">candidate division KSB3 bacterium</name>
    <dbReference type="NCBI Taxonomy" id="2044937"/>
    <lineage>
        <taxon>Bacteria</taxon>
        <taxon>candidate division KSB3</taxon>
    </lineage>
</organism>
<evidence type="ECO:0000313" key="2">
    <source>
        <dbReference type="Proteomes" id="UP000230821"/>
    </source>
</evidence>